<dbReference type="GO" id="GO:0022857">
    <property type="term" value="F:transmembrane transporter activity"/>
    <property type="evidence" value="ECO:0007669"/>
    <property type="project" value="InterPro"/>
</dbReference>
<organism evidence="3 4">
    <name type="scientific">Onishia taeanensis</name>
    <dbReference type="NCBI Taxonomy" id="284577"/>
    <lineage>
        <taxon>Bacteria</taxon>
        <taxon>Pseudomonadati</taxon>
        <taxon>Pseudomonadota</taxon>
        <taxon>Gammaproteobacteria</taxon>
        <taxon>Oceanospirillales</taxon>
        <taxon>Halomonadaceae</taxon>
        <taxon>Onishia</taxon>
    </lineage>
</organism>
<dbReference type="GO" id="GO:0033265">
    <property type="term" value="F:choline binding"/>
    <property type="evidence" value="ECO:0007669"/>
    <property type="project" value="InterPro"/>
</dbReference>
<protein>
    <submittedName>
        <fullName evidence="3">Glycine betaine/proline transport system substrate-binding protein</fullName>
    </submittedName>
</protein>
<dbReference type="CDD" id="cd13640">
    <property type="entry name" value="PBP2_ChoX"/>
    <property type="match status" value="1"/>
</dbReference>
<accession>A0A1G7UGB0</accession>
<keyword evidence="4" id="KW-1185">Reference proteome</keyword>
<evidence type="ECO:0000313" key="4">
    <source>
        <dbReference type="Proteomes" id="UP000198641"/>
    </source>
</evidence>
<dbReference type="InterPro" id="IPR007210">
    <property type="entry name" value="ABC_Gly_betaine_transp_sub-bd"/>
</dbReference>
<reference evidence="3 4" key="1">
    <citation type="submission" date="2016-10" db="EMBL/GenBank/DDBJ databases">
        <authorList>
            <person name="de Groot N.N."/>
        </authorList>
    </citation>
    <scope>NUCLEOTIDE SEQUENCE [LARGE SCALE GENOMIC DNA]</scope>
    <source>
        <strain evidence="3 4">BH539</strain>
    </source>
</reference>
<feature type="domain" description="ABC-type glycine betaine transport system substrate-binding" evidence="2">
    <location>
        <begin position="35"/>
        <end position="290"/>
    </location>
</feature>
<keyword evidence="1" id="KW-0732">Signal</keyword>
<dbReference type="AlphaFoldDB" id="A0A1G7UGB0"/>
<dbReference type="EMBL" id="FNCI01000014">
    <property type="protein sequence ID" value="SDG46605.1"/>
    <property type="molecule type" value="Genomic_DNA"/>
</dbReference>
<dbReference type="SUPFAM" id="SSF53850">
    <property type="entry name" value="Periplasmic binding protein-like II"/>
    <property type="match status" value="1"/>
</dbReference>
<gene>
    <name evidence="3" type="ORF">SAMN05216571_11485</name>
</gene>
<sequence length="322" mass="35404">MNNPNRPIIRILASGLVATPLALLPAIASADETAEIRFATPSWPGVTVKTQLAAELLEALGYEPSQQEIGATIAYEALNLNEVDAFMAAWLPAQQPMYDASMEKDTLVDLGNNVDGALIGFAVPRYVAEAGVKQVGDLDKPEFADKFGREIFSIEVGSGMSDTLNEAIDNDTYGLGDWEPVETSTPGMLSAVKNAINNDEWIVFAGWTPHWMNIEYDVVYLEDTEDMWGPDGGGSDVRTLLNKPYSESHPNATRLLDQMTFSADDQSAMIYEFSFEERDPDEVAVEWINQHPDRIEAFVDGVTTIDGKPAWPALQQAFDFES</sequence>
<evidence type="ECO:0000313" key="3">
    <source>
        <dbReference type="EMBL" id="SDG46605.1"/>
    </source>
</evidence>
<proteinExistence type="predicted"/>
<dbReference type="STRING" id="284577.SAMN05216571_11485"/>
<name>A0A1G7UGB0_9GAMM</name>
<dbReference type="Gene3D" id="3.40.190.10">
    <property type="entry name" value="Periplasmic binding protein-like II"/>
    <property type="match status" value="1"/>
</dbReference>
<dbReference type="Proteomes" id="UP000198641">
    <property type="component" value="Unassembled WGS sequence"/>
</dbReference>
<dbReference type="RefSeq" id="WP_245696498.1">
    <property type="nucleotide sequence ID" value="NZ_FNCI01000014.1"/>
</dbReference>
<dbReference type="Pfam" id="PF04069">
    <property type="entry name" value="OpuAC"/>
    <property type="match status" value="1"/>
</dbReference>
<dbReference type="GO" id="GO:0043190">
    <property type="term" value="C:ATP-binding cassette (ABC) transporter complex"/>
    <property type="evidence" value="ECO:0007669"/>
    <property type="project" value="InterPro"/>
</dbReference>
<feature type="chain" id="PRO_5011591747" evidence="1">
    <location>
        <begin position="31"/>
        <end position="322"/>
    </location>
</feature>
<feature type="signal peptide" evidence="1">
    <location>
        <begin position="1"/>
        <end position="30"/>
    </location>
</feature>
<evidence type="ECO:0000256" key="1">
    <source>
        <dbReference type="SAM" id="SignalP"/>
    </source>
</evidence>
<evidence type="ECO:0000259" key="2">
    <source>
        <dbReference type="Pfam" id="PF04069"/>
    </source>
</evidence>
<dbReference type="Gene3D" id="3.40.190.100">
    <property type="entry name" value="Glycine betaine-binding periplasmic protein, domain 2"/>
    <property type="match status" value="1"/>
</dbReference>
<dbReference type="InterPro" id="IPR017783">
    <property type="entry name" value="ABC_choline_sub-bd"/>
</dbReference>
<dbReference type="GO" id="GO:0042597">
    <property type="term" value="C:periplasmic space"/>
    <property type="evidence" value="ECO:0007669"/>
    <property type="project" value="InterPro"/>
</dbReference>
<dbReference type="GO" id="GO:0015871">
    <property type="term" value="P:choline transport"/>
    <property type="evidence" value="ECO:0007669"/>
    <property type="project" value="InterPro"/>
</dbReference>